<evidence type="ECO:0000313" key="2">
    <source>
        <dbReference type="Proteomes" id="UP000266673"/>
    </source>
</evidence>
<accession>A0A397VZJ4</accession>
<protein>
    <submittedName>
        <fullName evidence="1">Uncharacterized protein</fullName>
    </submittedName>
</protein>
<dbReference type="Proteomes" id="UP000266673">
    <property type="component" value="Unassembled WGS sequence"/>
</dbReference>
<proteinExistence type="predicted"/>
<sequence length="340" mass="39481">MKMHVELNGHEFFINVLEPNIGDSSSPTYQASCGLAFSEIYMSSSTAITLLYQQLFGTKTKFSRPLAMGFNQSDIVKQLLKDINFQPFEFYLDQLRIVVFEIGVSKNQDWNYVGTGYQSSLVNNIGKKRFIYVQSFISNKCNITIYEENKIKLIVNGTTPTDIWSKIDYKPKFDANDLFGTNNSYSDINWMGFIQNWKDQESGVIELRTSLAQLYGPKYQINSREFCAWKLMLRHMGCTEITPYNKDQSEFEFWTRSMNSNKDREILQTLYNLGFLHSTPKKFRNQPKIFWNGFQESLDANKKGPNGKKRILSIIANKFSYDEIKKNLNITSSNTIYEAR</sequence>
<organism evidence="1 2">
    <name type="scientific">Gigaspora rosea</name>
    <dbReference type="NCBI Taxonomy" id="44941"/>
    <lineage>
        <taxon>Eukaryota</taxon>
        <taxon>Fungi</taxon>
        <taxon>Fungi incertae sedis</taxon>
        <taxon>Mucoromycota</taxon>
        <taxon>Glomeromycotina</taxon>
        <taxon>Glomeromycetes</taxon>
        <taxon>Diversisporales</taxon>
        <taxon>Gigasporaceae</taxon>
        <taxon>Gigaspora</taxon>
    </lineage>
</organism>
<evidence type="ECO:0000313" key="1">
    <source>
        <dbReference type="EMBL" id="RIB27924.1"/>
    </source>
</evidence>
<gene>
    <name evidence="1" type="ORF">C2G38_2239818</name>
</gene>
<dbReference type="OrthoDB" id="2394084at2759"/>
<name>A0A397VZJ4_9GLOM</name>
<dbReference type="EMBL" id="QKWP01000083">
    <property type="protein sequence ID" value="RIB27924.1"/>
    <property type="molecule type" value="Genomic_DNA"/>
</dbReference>
<comment type="caution">
    <text evidence="1">The sequence shown here is derived from an EMBL/GenBank/DDBJ whole genome shotgun (WGS) entry which is preliminary data.</text>
</comment>
<dbReference type="AlphaFoldDB" id="A0A397VZJ4"/>
<keyword evidence="2" id="KW-1185">Reference proteome</keyword>
<reference evidence="1 2" key="1">
    <citation type="submission" date="2018-06" db="EMBL/GenBank/DDBJ databases">
        <title>Comparative genomics reveals the genomic features of Rhizophagus irregularis, R. cerebriforme, R. diaphanum and Gigaspora rosea, and their symbiotic lifestyle signature.</title>
        <authorList>
            <person name="Morin E."/>
            <person name="San Clemente H."/>
            <person name="Chen E.C.H."/>
            <person name="De La Providencia I."/>
            <person name="Hainaut M."/>
            <person name="Kuo A."/>
            <person name="Kohler A."/>
            <person name="Murat C."/>
            <person name="Tang N."/>
            <person name="Roy S."/>
            <person name="Loubradou J."/>
            <person name="Henrissat B."/>
            <person name="Grigoriev I.V."/>
            <person name="Corradi N."/>
            <person name="Roux C."/>
            <person name="Martin F.M."/>
        </authorList>
    </citation>
    <scope>NUCLEOTIDE SEQUENCE [LARGE SCALE GENOMIC DNA]</scope>
    <source>
        <strain evidence="1 2">DAOM 194757</strain>
    </source>
</reference>